<proteinExistence type="inferred from homology"/>
<dbReference type="Pfam" id="PF00339">
    <property type="entry name" value="Arrestin_N"/>
    <property type="match status" value="1"/>
</dbReference>
<dbReference type="Pfam" id="PF02752">
    <property type="entry name" value="Arrestin_C"/>
    <property type="match status" value="1"/>
</dbReference>
<evidence type="ECO:0000256" key="2">
    <source>
        <dbReference type="SAM" id="MobiDB-lite"/>
    </source>
</evidence>
<organism evidence="4 5">
    <name type="scientific">Nematostella vectensis</name>
    <name type="common">Starlet sea anemone</name>
    <dbReference type="NCBI Taxonomy" id="45351"/>
    <lineage>
        <taxon>Eukaryota</taxon>
        <taxon>Metazoa</taxon>
        <taxon>Cnidaria</taxon>
        <taxon>Anthozoa</taxon>
        <taxon>Hexacorallia</taxon>
        <taxon>Actiniaria</taxon>
        <taxon>Edwardsiidae</taxon>
        <taxon>Nematostella</taxon>
    </lineage>
</organism>
<dbReference type="InterPro" id="IPR014752">
    <property type="entry name" value="Arrestin-like_C"/>
</dbReference>
<evidence type="ECO:0000313" key="5">
    <source>
        <dbReference type="Proteomes" id="UP000001593"/>
    </source>
</evidence>
<evidence type="ECO:0000256" key="1">
    <source>
        <dbReference type="ARBA" id="ARBA00005298"/>
    </source>
</evidence>
<dbReference type="HOGENOM" id="CLU_642980_0_0_1"/>
<dbReference type="InParanoid" id="A7SL06"/>
<dbReference type="OMA" id="GTHRTDI"/>
<dbReference type="STRING" id="45351.A7SL06"/>
<dbReference type="PhylomeDB" id="A7SL06"/>
<evidence type="ECO:0000259" key="3">
    <source>
        <dbReference type="SMART" id="SM01017"/>
    </source>
</evidence>
<dbReference type="eggNOG" id="KOG3780">
    <property type="taxonomic scope" value="Eukaryota"/>
</dbReference>
<comment type="similarity">
    <text evidence="1">Belongs to the arrestin family.</text>
</comment>
<dbReference type="AlphaFoldDB" id="A7SL06"/>
<dbReference type="Gene3D" id="2.60.40.640">
    <property type="match status" value="2"/>
</dbReference>
<dbReference type="PANTHER" id="PTHR11188:SF17">
    <property type="entry name" value="FI21816P1"/>
    <property type="match status" value="1"/>
</dbReference>
<feature type="region of interest" description="Disordered" evidence="2">
    <location>
        <begin position="377"/>
        <end position="427"/>
    </location>
</feature>
<feature type="domain" description="Arrestin C-terminal-like" evidence="3">
    <location>
        <begin position="167"/>
        <end position="299"/>
    </location>
</feature>
<dbReference type="SMART" id="SM01017">
    <property type="entry name" value="Arrestin_C"/>
    <property type="match status" value="1"/>
</dbReference>
<reference evidence="4 5" key="1">
    <citation type="journal article" date="2007" name="Science">
        <title>Sea anemone genome reveals ancestral eumetazoan gene repertoire and genomic organization.</title>
        <authorList>
            <person name="Putnam N.H."/>
            <person name="Srivastava M."/>
            <person name="Hellsten U."/>
            <person name="Dirks B."/>
            <person name="Chapman J."/>
            <person name="Salamov A."/>
            <person name="Terry A."/>
            <person name="Shapiro H."/>
            <person name="Lindquist E."/>
            <person name="Kapitonov V.V."/>
            <person name="Jurka J."/>
            <person name="Genikhovich G."/>
            <person name="Grigoriev I.V."/>
            <person name="Lucas S.M."/>
            <person name="Steele R.E."/>
            <person name="Finnerty J.R."/>
            <person name="Technau U."/>
            <person name="Martindale M.Q."/>
            <person name="Rokhsar D.S."/>
        </authorList>
    </citation>
    <scope>NUCLEOTIDE SEQUENCE [LARGE SCALE GENOMIC DNA]</scope>
    <source>
        <strain evidence="5">CH2 X CH6</strain>
    </source>
</reference>
<protein>
    <recommendedName>
        <fullName evidence="3">Arrestin C-terminal-like domain-containing protein</fullName>
    </recommendedName>
</protein>
<dbReference type="InterPro" id="IPR011022">
    <property type="entry name" value="Arrestin_C-like"/>
</dbReference>
<dbReference type="InterPro" id="IPR050357">
    <property type="entry name" value="Arrestin_domain-protein"/>
</dbReference>
<dbReference type="Proteomes" id="UP000001593">
    <property type="component" value="Unassembled WGS sequence"/>
</dbReference>
<sequence length="427" mass="48000">MTIENYAIELDRKDLVYTLGDYVSGEVRFTLTKEIRVREIYLHFFGRGKVEVMEGRTTFIGKQEYYRHVAELLDKEKVAGMNGILKPGEYKYPFSFELPFDGDLPGTYEAKHGYIKYSLEALIDRPLMTPAKTGTLITVIDYVEIDKTLLEPRQKQENWHVGYNCCASGSLTVTAKIDRAGFYIGDEAQVTVFLDNQSTRDVTDVEICLFQFTTYIYGTDENEYQVKDRLIDSVKREGVARGKEVIIDDVTITIPQLRPTSLYGIITTAYTIEVIINIKGRCVESAHIPLPIIIGSIKTPKGEKLPLIQEITYGRQKDSQESTETNIENANKDIAVEQGMEGCKKKIMEKDIVVSACALGNTGKSEITVEVKRSIPVKASTKKEGKGKAEKKNTKQTVEENIAKEESLVKVDNVSKDGDSRANPEDL</sequence>
<dbReference type="PANTHER" id="PTHR11188">
    <property type="entry name" value="ARRESTIN DOMAIN CONTAINING PROTEIN"/>
    <property type="match status" value="1"/>
</dbReference>
<keyword evidence="5" id="KW-1185">Reference proteome</keyword>
<name>A7SL06_NEMVE</name>
<dbReference type="GO" id="GO:0005737">
    <property type="term" value="C:cytoplasm"/>
    <property type="evidence" value="ECO:0000318"/>
    <property type="project" value="GO_Central"/>
</dbReference>
<feature type="compositionally biased region" description="Basic and acidic residues" evidence="2">
    <location>
        <begin position="381"/>
        <end position="427"/>
    </location>
</feature>
<dbReference type="InterPro" id="IPR011021">
    <property type="entry name" value="Arrestin-like_N"/>
</dbReference>
<dbReference type="KEGG" id="nve:5507036"/>
<evidence type="ECO:0000313" key="4">
    <source>
        <dbReference type="EMBL" id="EDO35609.1"/>
    </source>
</evidence>
<dbReference type="EMBL" id="DS469693">
    <property type="protein sequence ID" value="EDO35609.1"/>
    <property type="molecule type" value="Genomic_DNA"/>
</dbReference>
<dbReference type="SUPFAM" id="SSF81296">
    <property type="entry name" value="E set domains"/>
    <property type="match status" value="2"/>
</dbReference>
<dbReference type="GO" id="GO:0015031">
    <property type="term" value="P:protein transport"/>
    <property type="evidence" value="ECO:0000318"/>
    <property type="project" value="GO_Central"/>
</dbReference>
<dbReference type="OrthoDB" id="2333384at2759"/>
<dbReference type="InterPro" id="IPR014756">
    <property type="entry name" value="Ig_E-set"/>
</dbReference>
<gene>
    <name evidence="4" type="ORF">NEMVEDRAFT_v1g213920</name>
</gene>
<accession>A7SL06</accession>